<accession>A0A558E1X7</accession>
<evidence type="ECO:0000313" key="1">
    <source>
        <dbReference type="EMBL" id="TVO75103.1"/>
    </source>
</evidence>
<proteinExistence type="predicted"/>
<gene>
    <name evidence="1" type="ORF">FHP88_08810</name>
</gene>
<comment type="caution">
    <text evidence="1">The sequence shown here is derived from an EMBL/GenBank/DDBJ whole genome shotgun (WGS) entry which is preliminary data.</text>
</comment>
<dbReference type="EMBL" id="VMNH01000009">
    <property type="protein sequence ID" value="TVO75103.1"/>
    <property type="molecule type" value="Genomic_DNA"/>
</dbReference>
<dbReference type="RefSeq" id="WP_144358675.1">
    <property type="nucleotide sequence ID" value="NZ_VMNH01000009.1"/>
</dbReference>
<organism evidence="1 2">
    <name type="scientific">Sedimenticola selenatireducens</name>
    <dbReference type="NCBI Taxonomy" id="191960"/>
    <lineage>
        <taxon>Bacteria</taxon>
        <taxon>Pseudomonadati</taxon>
        <taxon>Pseudomonadota</taxon>
        <taxon>Gammaproteobacteria</taxon>
        <taxon>Chromatiales</taxon>
        <taxon>Sedimenticolaceae</taxon>
        <taxon>Sedimenticola</taxon>
    </lineage>
</organism>
<evidence type="ECO:0000313" key="2">
    <source>
        <dbReference type="Proteomes" id="UP000316649"/>
    </source>
</evidence>
<dbReference type="Proteomes" id="UP000316649">
    <property type="component" value="Unassembled WGS sequence"/>
</dbReference>
<sequence length="68" mass="8197">MKKRQYEHVLDRMIDLFKYGTRREKELENELAKTKAALYHIEQCYLDALTEIKELRDDLYREIGSTSS</sequence>
<reference evidence="1 2" key="1">
    <citation type="submission" date="2019-07" db="EMBL/GenBank/DDBJ databases">
        <title>The pathways for chlorine oxyanion respiration interact through the shared metabolite chlorate.</title>
        <authorList>
            <person name="Barnum T.P."/>
            <person name="Cheng Y."/>
            <person name="Hill K.A."/>
            <person name="Lucas L.N."/>
            <person name="Carlson H.K."/>
            <person name="Coates J.D."/>
        </authorList>
    </citation>
    <scope>NUCLEOTIDE SEQUENCE [LARGE SCALE GENOMIC DNA]</scope>
    <source>
        <strain evidence="1 2">BK-1</strain>
    </source>
</reference>
<protein>
    <submittedName>
        <fullName evidence="1">Uncharacterized protein</fullName>
    </submittedName>
</protein>
<name>A0A558E1X7_9GAMM</name>
<dbReference type="AlphaFoldDB" id="A0A558E1X7"/>
<keyword evidence="2" id="KW-1185">Reference proteome</keyword>